<reference evidence="1" key="1">
    <citation type="submission" date="2020-11" db="EMBL/GenBank/DDBJ databases">
        <authorList>
            <person name="Tran Van P."/>
        </authorList>
    </citation>
    <scope>NUCLEOTIDE SEQUENCE</scope>
</reference>
<organism evidence="1">
    <name type="scientific">Timema shepardi</name>
    <name type="common">Walking stick</name>
    <dbReference type="NCBI Taxonomy" id="629360"/>
    <lineage>
        <taxon>Eukaryota</taxon>
        <taxon>Metazoa</taxon>
        <taxon>Ecdysozoa</taxon>
        <taxon>Arthropoda</taxon>
        <taxon>Hexapoda</taxon>
        <taxon>Insecta</taxon>
        <taxon>Pterygota</taxon>
        <taxon>Neoptera</taxon>
        <taxon>Polyneoptera</taxon>
        <taxon>Phasmatodea</taxon>
        <taxon>Timematodea</taxon>
        <taxon>Timematoidea</taxon>
        <taxon>Timematidae</taxon>
        <taxon>Timema</taxon>
    </lineage>
</organism>
<name>A0A7R9ANN4_TIMSH</name>
<gene>
    <name evidence="1" type="ORF">TSIB3V08_LOCUS1673</name>
</gene>
<evidence type="ECO:0000313" key="1">
    <source>
        <dbReference type="EMBL" id="CAD7257407.1"/>
    </source>
</evidence>
<protein>
    <submittedName>
        <fullName evidence="1">Uncharacterized protein</fullName>
    </submittedName>
</protein>
<accession>A0A7R9ANN4</accession>
<sequence length="119" mass="13157">MFLTASYYQFGLYALSTNYSNGLGMGKVVLEEVNPHSRGGIVEKHLGKATPSSPDRDSNLDLPVLSSRHIQSHKILNFQAFNQISGTHPPNSPIPRRDASDWWAHATLMGFSRDSSEEA</sequence>
<dbReference type="EMBL" id="OC000477">
    <property type="protein sequence ID" value="CAD7257407.1"/>
    <property type="molecule type" value="Genomic_DNA"/>
</dbReference>
<proteinExistence type="predicted"/>
<dbReference type="AlphaFoldDB" id="A0A7R9ANN4"/>